<gene>
    <name evidence="2" type="ORF">GCM10011494_14490</name>
</gene>
<accession>A0A916X5G1</accession>
<sequence>MSGVRGQPLVALLAVLGGWIGGRLTTWEPPVLVKAAAASEHGAGVAGALRGGFVFDTVIGAQSLPGSGAVPHSTGYVAVPRAVSGAVRSPGARAGHASSAFRELAAHSWGPSARMFAPPSADRRDTFAMNASRHEPRLSDYPWLPPIFALAAQPSPPPVAATGGTTASGGQESGRPRRWSADAWSLMRSGGGGALVSGALPATYGASQAGAVLRYRIAPRSRYRPTAYLRTTSTLGQLRETSAALGVAARPMPSLPVVAAVEARMTDHAGMRRFHPAVMAVTELPPFELPLAMRGEAYAQAGYVGGMFATPFADGQFRFDRSLYRLGAVDARLGGAVWGGVQKGAGRLDLGPSATISMPLGRGTYGRVALDWRFRVAGNAKPGSGPAITLSAGF</sequence>
<reference evidence="2" key="2">
    <citation type="submission" date="2020-09" db="EMBL/GenBank/DDBJ databases">
        <authorList>
            <person name="Sun Q."/>
            <person name="Zhou Y."/>
        </authorList>
    </citation>
    <scope>NUCLEOTIDE SEQUENCE</scope>
    <source>
        <strain evidence="2">CGMCC 1.15095</strain>
    </source>
</reference>
<feature type="region of interest" description="Disordered" evidence="1">
    <location>
        <begin position="155"/>
        <end position="177"/>
    </location>
</feature>
<comment type="caution">
    <text evidence="2">The sequence shown here is derived from an EMBL/GenBank/DDBJ whole genome shotgun (WGS) entry which is preliminary data.</text>
</comment>
<evidence type="ECO:0000313" key="2">
    <source>
        <dbReference type="EMBL" id="GGB97120.1"/>
    </source>
</evidence>
<proteinExistence type="predicted"/>
<evidence type="ECO:0000256" key="1">
    <source>
        <dbReference type="SAM" id="MobiDB-lite"/>
    </source>
</evidence>
<dbReference type="EMBL" id="BMHK01000007">
    <property type="protein sequence ID" value="GGB97120.1"/>
    <property type="molecule type" value="Genomic_DNA"/>
</dbReference>
<dbReference type="Proteomes" id="UP000608154">
    <property type="component" value="Unassembled WGS sequence"/>
</dbReference>
<organism evidence="2 3">
    <name type="scientific">Novosphingobium endophyticum</name>
    <dbReference type="NCBI Taxonomy" id="1955250"/>
    <lineage>
        <taxon>Bacteria</taxon>
        <taxon>Pseudomonadati</taxon>
        <taxon>Pseudomonadota</taxon>
        <taxon>Alphaproteobacteria</taxon>
        <taxon>Sphingomonadales</taxon>
        <taxon>Sphingomonadaceae</taxon>
        <taxon>Novosphingobium</taxon>
    </lineage>
</organism>
<dbReference type="AlphaFoldDB" id="A0A916X5G1"/>
<protein>
    <submittedName>
        <fullName evidence="2">Uncharacterized protein</fullName>
    </submittedName>
</protein>
<feature type="compositionally biased region" description="Low complexity" evidence="1">
    <location>
        <begin position="160"/>
        <end position="170"/>
    </location>
</feature>
<name>A0A916X5G1_9SPHN</name>
<keyword evidence="3" id="KW-1185">Reference proteome</keyword>
<evidence type="ECO:0000313" key="3">
    <source>
        <dbReference type="Proteomes" id="UP000608154"/>
    </source>
</evidence>
<dbReference type="RefSeq" id="WP_188769961.1">
    <property type="nucleotide sequence ID" value="NZ_BMHK01000007.1"/>
</dbReference>
<reference evidence="2" key="1">
    <citation type="journal article" date="2014" name="Int. J. Syst. Evol. Microbiol.">
        <title>Complete genome sequence of Corynebacterium casei LMG S-19264T (=DSM 44701T), isolated from a smear-ripened cheese.</title>
        <authorList>
            <consortium name="US DOE Joint Genome Institute (JGI-PGF)"/>
            <person name="Walter F."/>
            <person name="Albersmeier A."/>
            <person name="Kalinowski J."/>
            <person name="Ruckert C."/>
        </authorList>
    </citation>
    <scope>NUCLEOTIDE SEQUENCE</scope>
    <source>
        <strain evidence="2">CGMCC 1.15095</strain>
    </source>
</reference>